<dbReference type="Gene3D" id="2.60.120.200">
    <property type="match status" value="1"/>
</dbReference>
<feature type="domain" description="Kazal-like" evidence="9">
    <location>
        <begin position="101"/>
        <end position="156"/>
    </location>
</feature>
<organism evidence="10 11">
    <name type="scientific">Trichogramma brassicae</name>
    <dbReference type="NCBI Taxonomy" id="86971"/>
    <lineage>
        <taxon>Eukaryota</taxon>
        <taxon>Metazoa</taxon>
        <taxon>Ecdysozoa</taxon>
        <taxon>Arthropoda</taxon>
        <taxon>Hexapoda</taxon>
        <taxon>Insecta</taxon>
        <taxon>Pterygota</taxon>
        <taxon>Neoptera</taxon>
        <taxon>Endopterygota</taxon>
        <taxon>Hymenoptera</taxon>
        <taxon>Apocrita</taxon>
        <taxon>Proctotrupomorpha</taxon>
        <taxon>Chalcidoidea</taxon>
        <taxon>Trichogrammatidae</taxon>
        <taxon>Trichogramma</taxon>
    </lineage>
</organism>
<dbReference type="InterPro" id="IPR003645">
    <property type="entry name" value="Fol_N"/>
</dbReference>
<comment type="caution">
    <text evidence="3">Lacks conserved residue(s) required for the propagation of feature annotation.</text>
</comment>
<evidence type="ECO:0000313" key="10">
    <source>
        <dbReference type="EMBL" id="CAB0041271.1"/>
    </source>
</evidence>
<feature type="disulfide bond" evidence="4">
    <location>
        <begin position="481"/>
        <end position="493"/>
    </location>
</feature>
<evidence type="ECO:0000259" key="6">
    <source>
        <dbReference type="PROSITE" id="PS50025"/>
    </source>
</evidence>
<dbReference type="SMART" id="SM00274">
    <property type="entry name" value="FOLN"/>
    <property type="match status" value="3"/>
</dbReference>
<dbReference type="Pfam" id="PF07648">
    <property type="entry name" value="Kazal_2"/>
    <property type="match status" value="4"/>
</dbReference>
<keyword evidence="3" id="KW-0245">EGF-like domain</keyword>
<protein>
    <recommendedName>
        <fullName evidence="12">Agrin</fullName>
    </recommendedName>
</protein>
<feature type="disulfide bond" evidence="4">
    <location>
        <begin position="483"/>
        <end position="500"/>
    </location>
</feature>
<dbReference type="InterPro" id="IPR002350">
    <property type="entry name" value="Kazal_dom"/>
</dbReference>
<dbReference type="PANTHER" id="PTHR10913">
    <property type="entry name" value="FOLLISTATIN-RELATED"/>
    <property type="match status" value="1"/>
</dbReference>
<evidence type="ECO:0008006" key="12">
    <source>
        <dbReference type="Google" id="ProtNLM"/>
    </source>
</evidence>
<evidence type="ECO:0000259" key="8">
    <source>
        <dbReference type="PROSITE" id="PS50027"/>
    </source>
</evidence>
<proteinExistence type="predicted"/>
<feature type="disulfide bond" evidence="3">
    <location>
        <begin position="809"/>
        <end position="818"/>
    </location>
</feature>
<dbReference type="Pfam" id="PF00054">
    <property type="entry name" value="Laminin_G_1"/>
    <property type="match status" value="1"/>
</dbReference>
<keyword evidence="11" id="KW-1185">Reference proteome</keyword>
<dbReference type="SMART" id="SM00181">
    <property type="entry name" value="EGF"/>
    <property type="match status" value="3"/>
</dbReference>
<dbReference type="OrthoDB" id="88467at2759"/>
<dbReference type="FunFam" id="2.10.25.10:FF:000140">
    <property type="entry name" value="Transmembrane agrin"/>
    <property type="match status" value="1"/>
</dbReference>
<dbReference type="CDD" id="cd00054">
    <property type="entry name" value="EGF_CA"/>
    <property type="match status" value="1"/>
</dbReference>
<feature type="non-terminal residue" evidence="10">
    <location>
        <position position="960"/>
    </location>
</feature>
<dbReference type="SMART" id="SM00180">
    <property type="entry name" value="EGF_Lam"/>
    <property type="match status" value="1"/>
</dbReference>
<evidence type="ECO:0000259" key="7">
    <source>
        <dbReference type="PROSITE" id="PS50026"/>
    </source>
</evidence>
<feature type="domain" description="Kazal-like" evidence="9">
    <location>
        <begin position="320"/>
        <end position="378"/>
    </location>
</feature>
<dbReference type="PANTHER" id="PTHR10913:SF78">
    <property type="entry name" value="AGRIN"/>
    <property type="match status" value="1"/>
</dbReference>
<keyword evidence="2 3" id="KW-1015">Disulfide bond</keyword>
<dbReference type="SMART" id="SM00282">
    <property type="entry name" value="LamG"/>
    <property type="match status" value="1"/>
</dbReference>
<reference evidence="10 11" key="1">
    <citation type="submission" date="2020-02" db="EMBL/GenBank/DDBJ databases">
        <authorList>
            <person name="Ferguson B K."/>
        </authorList>
    </citation>
    <scope>NUCLEOTIDE SEQUENCE [LARGE SCALE GENOMIC DNA]</scope>
</reference>
<evidence type="ECO:0000256" key="4">
    <source>
        <dbReference type="PROSITE-ProRule" id="PRU00460"/>
    </source>
</evidence>
<evidence type="ECO:0000256" key="5">
    <source>
        <dbReference type="SAM" id="MobiDB-lite"/>
    </source>
</evidence>
<feature type="domain" description="Laminin EGF-like" evidence="8">
    <location>
        <begin position="481"/>
        <end position="533"/>
    </location>
</feature>
<sequence length="960" mass="104494">MDNCIVPKWIAFFEEWGGNRGENQVSRTARMRSCAQQQQQQQQPPLSHANGNKFASCRYICTHNMHRHTLTRTVDVCESKKCEHYGVCETDTNGEAKCVCPSECSNNSSESPGSSSSSAVVCGSDGVTYDSECELKKVSCKTQSLIVVSYKGDCGEYRPTRKTKTSSKATRTVRRVMYRYYYYSEQCANVACENGARCEAGQCICPLQCPEPTGDSVCGSNSKTYPSECELQKAACQREPHLPPLHVTFYGECGEGFPVAALTTMSTPSLSRFVTPSGASSSGEVITGLPGAGGVGGHHDELEACRDIQCEFNATCELGPDRFPRCSCKFDCASIAPENMQPVCGSDMHTYPSKCHMLMQSCQKQQEIRLRPLDLCQGLEVKPCNGEQPMLDSEGKEYDCGDGPNRRDCPSLGYCHRTPRFARCCSKVSAGPGGGANGGANGGSNAARPPATRCEDSWHGCCPDGRTAALGPDGAGCPNQCGCNRHGSLADTCDPESGQCQCRPGVGGLKCDRCMPGYWGLSKIDKGHQGCILDAVLPIPSSCNKLECYSGGQCSESSSATGLAAPHCVCPNDCPEDSPARGFTVCGSDGQTYDNECELKLYACRYQTDVVAQAFGQCRGAKADEDDRRRGGYYYGGARPNMLRHDSMTANTDLPVKRFTAMHYTQPDAAISPLSKSTKHLMVPEPDARYYYTNRAGSEETPPVDRKNLKQGSAAAYRPTPATIRVVTPILGEYCSENKDCVIIGSICKDSRCACGPDYVETSDRQDCSSIGDNAPVLPTEEFRACSSSPCHPKSICIDLPGSTYTCQCHEDYTGFHCDEPVNRRDYEVASFDGKSYVRMNKLKGYFKISIDVEFKTYAENGILMYNQQKVDGTGDFVSLAIVDGFVQFRYNLGNGPVILTSAERVSMKQFHRISAKRYHKDGVLQFNEGDEVAGQSEGMLKSLDLNQDTYIGNIPTNYS</sequence>
<dbReference type="InterPro" id="IPR002049">
    <property type="entry name" value="LE_dom"/>
</dbReference>
<feature type="domain" description="Kazal-like" evidence="9">
    <location>
        <begin position="562"/>
        <end position="620"/>
    </location>
</feature>
<dbReference type="InterPro" id="IPR000742">
    <property type="entry name" value="EGF"/>
</dbReference>
<evidence type="ECO:0000259" key="9">
    <source>
        <dbReference type="PROSITE" id="PS51465"/>
    </source>
</evidence>
<dbReference type="CDD" id="cd00110">
    <property type="entry name" value="LamG"/>
    <property type="match status" value="1"/>
</dbReference>
<name>A0A6H5IZ61_9HYME</name>
<dbReference type="Gene3D" id="2.10.25.10">
    <property type="entry name" value="Laminin"/>
    <property type="match status" value="2"/>
</dbReference>
<dbReference type="GO" id="GO:0005576">
    <property type="term" value="C:extracellular region"/>
    <property type="evidence" value="ECO:0007669"/>
    <property type="project" value="TreeGrafter"/>
</dbReference>
<dbReference type="PROSITE" id="PS50025">
    <property type="entry name" value="LAM_G_DOMAIN"/>
    <property type="match status" value="1"/>
</dbReference>
<dbReference type="SMART" id="SM00280">
    <property type="entry name" value="KAZAL"/>
    <property type="match status" value="4"/>
</dbReference>
<feature type="domain" description="Kazal-like" evidence="9">
    <location>
        <begin position="204"/>
        <end position="255"/>
    </location>
</feature>
<dbReference type="AlphaFoldDB" id="A0A6H5IZ61"/>
<dbReference type="Proteomes" id="UP000479190">
    <property type="component" value="Unassembled WGS sequence"/>
</dbReference>
<dbReference type="EMBL" id="CADCXV010001104">
    <property type="protein sequence ID" value="CAB0041271.1"/>
    <property type="molecule type" value="Genomic_DNA"/>
</dbReference>
<dbReference type="InterPro" id="IPR013320">
    <property type="entry name" value="ConA-like_dom_sf"/>
</dbReference>
<evidence type="ECO:0000256" key="2">
    <source>
        <dbReference type="ARBA" id="ARBA00023157"/>
    </source>
</evidence>
<dbReference type="GO" id="GO:0030154">
    <property type="term" value="P:cell differentiation"/>
    <property type="evidence" value="ECO:0007669"/>
    <property type="project" value="UniProtKB-KW"/>
</dbReference>
<dbReference type="Pfam" id="PF00053">
    <property type="entry name" value="EGF_laminin"/>
    <property type="match status" value="1"/>
</dbReference>
<dbReference type="CDD" id="cd00055">
    <property type="entry name" value="EGF_Lam"/>
    <property type="match status" value="1"/>
</dbReference>
<dbReference type="CDD" id="cd00104">
    <property type="entry name" value="KAZAL_FS"/>
    <property type="match status" value="3"/>
</dbReference>
<dbReference type="PROSITE" id="PS00022">
    <property type="entry name" value="EGF_1"/>
    <property type="match status" value="1"/>
</dbReference>
<dbReference type="PROSITE" id="PS51465">
    <property type="entry name" value="KAZAL_2"/>
    <property type="match status" value="4"/>
</dbReference>
<dbReference type="SUPFAM" id="SSF49899">
    <property type="entry name" value="Concanavalin A-like lectins/glucanases"/>
    <property type="match status" value="1"/>
</dbReference>
<dbReference type="InterPro" id="IPR036058">
    <property type="entry name" value="Kazal_dom_sf"/>
</dbReference>
<dbReference type="Gene3D" id="3.30.60.30">
    <property type="match status" value="4"/>
</dbReference>
<dbReference type="GO" id="GO:0048513">
    <property type="term" value="P:animal organ development"/>
    <property type="evidence" value="ECO:0007669"/>
    <property type="project" value="UniProtKB-ARBA"/>
</dbReference>
<feature type="domain" description="Laminin G" evidence="6">
    <location>
        <begin position="827"/>
        <end position="960"/>
    </location>
</feature>
<dbReference type="InterPro" id="IPR050653">
    <property type="entry name" value="Prot_Inhib_GrowthFact_Antg"/>
</dbReference>
<dbReference type="PROSITE" id="PS50026">
    <property type="entry name" value="EGF_3"/>
    <property type="match status" value="1"/>
</dbReference>
<evidence type="ECO:0000256" key="3">
    <source>
        <dbReference type="PROSITE-ProRule" id="PRU00076"/>
    </source>
</evidence>
<dbReference type="SUPFAM" id="SSF57196">
    <property type="entry name" value="EGF/Laminin"/>
    <property type="match status" value="1"/>
</dbReference>
<evidence type="ECO:0000256" key="1">
    <source>
        <dbReference type="ARBA" id="ARBA00022782"/>
    </source>
</evidence>
<keyword evidence="1" id="KW-0221">Differentiation</keyword>
<dbReference type="SUPFAM" id="SSF100895">
    <property type="entry name" value="Kazal-type serine protease inhibitors"/>
    <property type="match status" value="4"/>
</dbReference>
<feature type="domain" description="EGF-like" evidence="7">
    <location>
        <begin position="782"/>
        <end position="819"/>
    </location>
</feature>
<evidence type="ECO:0000313" key="11">
    <source>
        <dbReference type="Proteomes" id="UP000479190"/>
    </source>
</evidence>
<gene>
    <name evidence="10" type="ORF">TBRA_LOCUS12947</name>
</gene>
<feature type="region of interest" description="Disordered" evidence="5">
    <location>
        <begin position="27"/>
        <end position="49"/>
    </location>
</feature>
<feature type="disulfide bond" evidence="4">
    <location>
        <begin position="502"/>
        <end position="511"/>
    </location>
</feature>
<keyword evidence="4" id="KW-0424">Laminin EGF-like domain</keyword>
<dbReference type="PROSITE" id="PS01248">
    <property type="entry name" value="EGF_LAM_1"/>
    <property type="match status" value="1"/>
</dbReference>
<accession>A0A6H5IZ61</accession>
<dbReference type="InterPro" id="IPR001791">
    <property type="entry name" value="Laminin_G"/>
</dbReference>
<dbReference type="PROSITE" id="PS50027">
    <property type="entry name" value="EGF_LAM_2"/>
    <property type="match status" value="1"/>
</dbReference>
<dbReference type="GO" id="GO:0048731">
    <property type="term" value="P:system development"/>
    <property type="evidence" value="ECO:0007669"/>
    <property type="project" value="UniProtKB-ARBA"/>
</dbReference>